<dbReference type="KEGG" id="dmo:Dmoj_GI19910"/>
<dbReference type="PANTHER" id="PTHR12497:SF0">
    <property type="entry name" value="TAFAZZIN"/>
    <property type="match status" value="1"/>
</dbReference>
<name>B4KRR5_DROMO</name>
<keyword evidence="7" id="KW-0496">Mitochondrion</keyword>
<evidence type="ECO:0000256" key="14">
    <source>
        <dbReference type="SAM" id="MobiDB-lite"/>
    </source>
</evidence>
<feature type="domain" description="Phospholipid/glycerol acyltransferase" evidence="15">
    <location>
        <begin position="223"/>
        <end position="347"/>
    </location>
</feature>
<organism evidence="16 17">
    <name type="scientific">Drosophila mojavensis</name>
    <name type="common">Fruit fly</name>
    <dbReference type="NCBI Taxonomy" id="7230"/>
    <lineage>
        <taxon>Eukaryota</taxon>
        <taxon>Metazoa</taxon>
        <taxon>Ecdysozoa</taxon>
        <taxon>Arthropoda</taxon>
        <taxon>Hexapoda</taxon>
        <taxon>Insecta</taxon>
        <taxon>Pterygota</taxon>
        <taxon>Neoptera</taxon>
        <taxon>Endopterygota</taxon>
        <taxon>Diptera</taxon>
        <taxon>Brachycera</taxon>
        <taxon>Muscomorpha</taxon>
        <taxon>Ephydroidea</taxon>
        <taxon>Drosophilidae</taxon>
        <taxon>Drosophila</taxon>
    </lineage>
</organism>
<dbReference type="PANTHER" id="PTHR12497">
    <property type="entry name" value="TAZ PROTEIN TAFAZZIN"/>
    <property type="match status" value="1"/>
</dbReference>
<comment type="catalytic activity">
    <reaction evidence="12">
        <text>1,2-di-(9Z-octadecenoyl)-sn-glycero-3-phosphocholine + 1-hexadecanoyl-sn-glycero-3-phosphocholine = 1-hexadecanoyl-2-(9Z-octadecenoyl)-sn-glycero-3-phosphocholine + 1-(9Z-octadecenoyl)-sn-glycero-3-phosphocholine</text>
        <dbReference type="Rhea" id="RHEA:43816"/>
        <dbReference type="ChEBI" id="CHEBI:28610"/>
        <dbReference type="ChEBI" id="CHEBI:72998"/>
        <dbReference type="ChEBI" id="CHEBI:73001"/>
        <dbReference type="ChEBI" id="CHEBI:74669"/>
    </reaction>
    <physiologicalReaction direction="left-to-right" evidence="12">
        <dbReference type="Rhea" id="RHEA:43817"/>
    </physiologicalReaction>
    <physiologicalReaction direction="right-to-left" evidence="12">
        <dbReference type="Rhea" id="RHEA:43818"/>
    </physiologicalReaction>
</comment>
<feature type="transmembrane region" description="Helical" evidence="13">
    <location>
        <begin position="176"/>
        <end position="199"/>
    </location>
</feature>
<dbReference type="GO" id="GO:0007291">
    <property type="term" value="P:sperm individualization"/>
    <property type="evidence" value="ECO:0007669"/>
    <property type="project" value="EnsemblMetazoa"/>
</dbReference>
<keyword evidence="17" id="KW-1185">Reference proteome</keyword>
<evidence type="ECO:0000256" key="5">
    <source>
        <dbReference type="ARBA" id="ARBA00022792"/>
    </source>
</evidence>
<evidence type="ECO:0000256" key="8">
    <source>
        <dbReference type="ARBA" id="ARBA00023136"/>
    </source>
</evidence>
<dbReference type="GO" id="GO:0005741">
    <property type="term" value="C:mitochondrial outer membrane"/>
    <property type="evidence" value="ECO:0007669"/>
    <property type="project" value="UniProtKB-SubCell"/>
</dbReference>
<dbReference type="InterPro" id="IPR000872">
    <property type="entry name" value="Tafazzin"/>
</dbReference>
<evidence type="ECO:0000256" key="9">
    <source>
        <dbReference type="ARBA" id="ARBA00023315"/>
    </source>
</evidence>
<gene>
    <name evidence="16" type="primary">Dmoj\GI19910</name>
    <name evidence="16" type="ORF">Dmoj_GI19910</name>
</gene>
<dbReference type="Proteomes" id="UP000009192">
    <property type="component" value="Unassembled WGS sequence"/>
</dbReference>
<evidence type="ECO:0000256" key="4">
    <source>
        <dbReference type="ARBA" id="ARBA00022787"/>
    </source>
</evidence>
<accession>B4KRR5</accession>
<keyword evidence="9" id="KW-0012">Acyltransferase</keyword>
<dbReference type="GO" id="GO:0032577">
    <property type="term" value="F:phosphatidylcholine:cardiolipin O-linoleoyltransferase activity"/>
    <property type="evidence" value="ECO:0007669"/>
    <property type="project" value="EnsemblMetazoa"/>
</dbReference>
<evidence type="ECO:0000256" key="1">
    <source>
        <dbReference type="ARBA" id="ARBA00004137"/>
    </source>
</evidence>
<evidence type="ECO:0000256" key="12">
    <source>
        <dbReference type="ARBA" id="ARBA00049543"/>
    </source>
</evidence>
<evidence type="ECO:0000256" key="7">
    <source>
        <dbReference type="ARBA" id="ARBA00023128"/>
    </source>
</evidence>
<protein>
    <recommendedName>
        <fullName evidence="13">Tafazzin family protein</fullName>
    </recommendedName>
</protein>
<dbReference type="PRINTS" id="PR00979">
    <property type="entry name" value="TAFAZZIN"/>
</dbReference>
<feature type="compositionally biased region" description="Low complexity" evidence="14">
    <location>
        <begin position="94"/>
        <end position="124"/>
    </location>
</feature>
<dbReference type="InParanoid" id="B4KRR5"/>
<dbReference type="GO" id="GO:0035965">
    <property type="term" value="P:cardiolipin acyl-chain remodeling"/>
    <property type="evidence" value="ECO:0007669"/>
    <property type="project" value="EnsemblMetazoa"/>
</dbReference>
<keyword evidence="13" id="KW-0812">Transmembrane</keyword>
<keyword evidence="4" id="KW-1000">Mitochondrion outer membrane</keyword>
<keyword evidence="5" id="KW-0999">Mitochondrion inner membrane</keyword>
<keyword evidence="8 13" id="KW-0472">Membrane</keyword>
<feature type="compositionally biased region" description="Basic and acidic residues" evidence="14">
    <location>
        <begin position="130"/>
        <end position="147"/>
    </location>
</feature>
<feature type="region of interest" description="Disordered" evidence="14">
    <location>
        <begin position="57"/>
        <end position="155"/>
    </location>
</feature>
<dbReference type="GO" id="GO:0005743">
    <property type="term" value="C:mitochondrial inner membrane"/>
    <property type="evidence" value="ECO:0007669"/>
    <property type="project" value="UniProtKB-SubCell"/>
</dbReference>
<proteinExistence type="inferred from homology"/>
<keyword evidence="13" id="KW-1133">Transmembrane helix</keyword>
<reference evidence="16 17" key="1">
    <citation type="journal article" date="2007" name="Nature">
        <title>Evolution of genes and genomes on the Drosophila phylogeny.</title>
        <authorList>
            <consortium name="Drosophila 12 Genomes Consortium"/>
            <person name="Clark A.G."/>
            <person name="Eisen M.B."/>
            <person name="Smith D.R."/>
            <person name="Bergman C.M."/>
            <person name="Oliver B."/>
            <person name="Markow T.A."/>
            <person name="Kaufman T.C."/>
            <person name="Kellis M."/>
            <person name="Gelbart W."/>
            <person name="Iyer V.N."/>
            <person name="Pollard D.A."/>
            <person name="Sackton T.B."/>
            <person name="Larracuente A.M."/>
            <person name="Singh N.D."/>
            <person name="Abad J.P."/>
            <person name="Abt D.N."/>
            <person name="Adryan B."/>
            <person name="Aguade M."/>
            <person name="Akashi H."/>
            <person name="Anderson W.W."/>
            <person name="Aquadro C.F."/>
            <person name="Ardell D.H."/>
            <person name="Arguello R."/>
            <person name="Artieri C.G."/>
            <person name="Barbash D.A."/>
            <person name="Barker D."/>
            <person name="Barsanti P."/>
            <person name="Batterham P."/>
            <person name="Batzoglou S."/>
            <person name="Begun D."/>
            <person name="Bhutkar A."/>
            <person name="Blanco E."/>
            <person name="Bosak S.A."/>
            <person name="Bradley R.K."/>
            <person name="Brand A.D."/>
            <person name="Brent M.R."/>
            <person name="Brooks A.N."/>
            <person name="Brown R.H."/>
            <person name="Butlin R.K."/>
            <person name="Caggese C."/>
            <person name="Calvi B.R."/>
            <person name="Bernardo de Carvalho A."/>
            <person name="Caspi A."/>
            <person name="Castrezana S."/>
            <person name="Celniker S.E."/>
            <person name="Chang J.L."/>
            <person name="Chapple C."/>
            <person name="Chatterji S."/>
            <person name="Chinwalla A."/>
            <person name="Civetta A."/>
            <person name="Clifton S.W."/>
            <person name="Comeron J.M."/>
            <person name="Costello J.C."/>
            <person name="Coyne J.A."/>
            <person name="Daub J."/>
            <person name="David R.G."/>
            <person name="Delcher A.L."/>
            <person name="Delehaunty K."/>
            <person name="Do C.B."/>
            <person name="Ebling H."/>
            <person name="Edwards K."/>
            <person name="Eickbush T."/>
            <person name="Evans J.D."/>
            <person name="Filipski A."/>
            <person name="Findeiss S."/>
            <person name="Freyhult E."/>
            <person name="Fulton L."/>
            <person name="Fulton R."/>
            <person name="Garcia A.C."/>
            <person name="Gardiner A."/>
            <person name="Garfield D.A."/>
            <person name="Garvin B.E."/>
            <person name="Gibson G."/>
            <person name="Gilbert D."/>
            <person name="Gnerre S."/>
            <person name="Godfrey J."/>
            <person name="Good R."/>
            <person name="Gotea V."/>
            <person name="Gravely B."/>
            <person name="Greenberg A.J."/>
            <person name="Griffiths-Jones S."/>
            <person name="Gross S."/>
            <person name="Guigo R."/>
            <person name="Gustafson E.A."/>
            <person name="Haerty W."/>
            <person name="Hahn M.W."/>
            <person name="Halligan D.L."/>
            <person name="Halpern A.L."/>
            <person name="Halter G.M."/>
            <person name="Han M.V."/>
            <person name="Heger A."/>
            <person name="Hillier L."/>
            <person name="Hinrichs A.S."/>
            <person name="Holmes I."/>
            <person name="Hoskins R.A."/>
            <person name="Hubisz M.J."/>
            <person name="Hultmark D."/>
            <person name="Huntley M.A."/>
            <person name="Jaffe D.B."/>
            <person name="Jagadeeshan S."/>
            <person name="Jeck W.R."/>
            <person name="Johnson J."/>
            <person name="Jones C.D."/>
            <person name="Jordan W.C."/>
            <person name="Karpen G.H."/>
            <person name="Kataoka E."/>
            <person name="Keightley P.D."/>
            <person name="Kheradpour P."/>
            <person name="Kirkness E.F."/>
            <person name="Koerich L.B."/>
            <person name="Kristiansen K."/>
            <person name="Kudrna D."/>
            <person name="Kulathinal R.J."/>
            <person name="Kumar S."/>
            <person name="Kwok R."/>
            <person name="Lander E."/>
            <person name="Langley C.H."/>
            <person name="Lapoint R."/>
            <person name="Lazzaro B.P."/>
            <person name="Lee S.J."/>
            <person name="Levesque L."/>
            <person name="Li R."/>
            <person name="Lin C.F."/>
            <person name="Lin M.F."/>
            <person name="Lindblad-Toh K."/>
            <person name="Llopart A."/>
            <person name="Long M."/>
            <person name="Low L."/>
            <person name="Lozovsky E."/>
            <person name="Lu J."/>
            <person name="Luo M."/>
            <person name="Machado C.A."/>
            <person name="Makalowski W."/>
            <person name="Marzo M."/>
            <person name="Matsuda M."/>
            <person name="Matzkin L."/>
            <person name="McAllister B."/>
            <person name="McBride C.S."/>
            <person name="McKernan B."/>
            <person name="McKernan K."/>
            <person name="Mendez-Lago M."/>
            <person name="Minx P."/>
            <person name="Mollenhauer M.U."/>
            <person name="Montooth K."/>
            <person name="Mount S.M."/>
            <person name="Mu X."/>
            <person name="Myers E."/>
            <person name="Negre B."/>
            <person name="Newfeld S."/>
            <person name="Nielsen R."/>
            <person name="Noor M.A."/>
            <person name="O'Grady P."/>
            <person name="Pachter L."/>
            <person name="Papaceit M."/>
            <person name="Parisi M.J."/>
            <person name="Parisi M."/>
            <person name="Parts L."/>
            <person name="Pedersen J.S."/>
            <person name="Pesole G."/>
            <person name="Phillippy A.M."/>
            <person name="Ponting C.P."/>
            <person name="Pop M."/>
            <person name="Porcelli D."/>
            <person name="Powell J.R."/>
            <person name="Prohaska S."/>
            <person name="Pruitt K."/>
            <person name="Puig M."/>
            <person name="Quesneville H."/>
            <person name="Ram K.R."/>
            <person name="Rand D."/>
            <person name="Rasmussen M.D."/>
            <person name="Reed L.K."/>
            <person name="Reenan R."/>
            <person name="Reily A."/>
            <person name="Remington K.A."/>
            <person name="Rieger T.T."/>
            <person name="Ritchie M.G."/>
            <person name="Robin C."/>
            <person name="Rogers Y.H."/>
            <person name="Rohde C."/>
            <person name="Rozas J."/>
            <person name="Rubenfield M.J."/>
            <person name="Ruiz A."/>
            <person name="Russo S."/>
            <person name="Salzberg S.L."/>
            <person name="Sanchez-Gracia A."/>
            <person name="Saranga D.J."/>
            <person name="Sato H."/>
            <person name="Schaeffer S.W."/>
            <person name="Schatz M.C."/>
            <person name="Schlenke T."/>
            <person name="Schwartz R."/>
            <person name="Segarra C."/>
            <person name="Singh R.S."/>
            <person name="Sirot L."/>
            <person name="Sirota M."/>
            <person name="Sisneros N.B."/>
            <person name="Smith C.D."/>
            <person name="Smith T.F."/>
            <person name="Spieth J."/>
            <person name="Stage D.E."/>
            <person name="Stark A."/>
            <person name="Stephan W."/>
            <person name="Strausberg R.L."/>
            <person name="Strempel S."/>
            <person name="Sturgill D."/>
            <person name="Sutton G."/>
            <person name="Sutton G.G."/>
            <person name="Tao W."/>
            <person name="Teichmann S."/>
            <person name="Tobari Y.N."/>
            <person name="Tomimura Y."/>
            <person name="Tsolas J.M."/>
            <person name="Valente V.L."/>
            <person name="Venter E."/>
            <person name="Venter J.C."/>
            <person name="Vicario S."/>
            <person name="Vieira F.G."/>
            <person name="Vilella A.J."/>
            <person name="Villasante A."/>
            <person name="Walenz B."/>
            <person name="Wang J."/>
            <person name="Wasserman M."/>
            <person name="Watts T."/>
            <person name="Wilson D."/>
            <person name="Wilson R.K."/>
            <person name="Wing R.A."/>
            <person name="Wolfner M.F."/>
            <person name="Wong A."/>
            <person name="Wong G.K."/>
            <person name="Wu C.I."/>
            <person name="Wu G."/>
            <person name="Yamamoto D."/>
            <person name="Yang H.P."/>
            <person name="Yang S.P."/>
            <person name="Yorke J.A."/>
            <person name="Yoshida K."/>
            <person name="Zdobnov E."/>
            <person name="Zhang P."/>
            <person name="Zhang Y."/>
            <person name="Zimin A.V."/>
            <person name="Baldwin J."/>
            <person name="Abdouelleil A."/>
            <person name="Abdulkadir J."/>
            <person name="Abebe A."/>
            <person name="Abera B."/>
            <person name="Abreu J."/>
            <person name="Acer S.C."/>
            <person name="Aftuck L."/>
            <person name="Alexander A."/>
            <person name="An P."/>
            <person name="Anderson E."/>
            <person name="Anderson S."/>
            <person name="Arachi H."/>
            <person name="Azer M."/>
            <person name="Bachantsang P."/>
            <person name="Barry A."/>
            <person name="Bayul T."/>
            <person name="Berlin A."/>
            <person name="Bessette D."/>
            <person name="Bloom T."/>
            <person name="Blye J."/>
            <person name="Boguslavskiy L."/>
            <person name="Bonnet C."/>
            <person name="Boukhgalter B."/>
            <person name="Bourzgui I."/>
            <person name="Brown A."/>
            <person name="Cahill P."/>
            <person name="Channer S."/>
            <person name="Cheshatsang Y."/>
            <person name="Chuda L."/>
            <person name="Citroen M."/>
            <person name="Collymore A."/>
            <person name="Cooke P."/>
            <person name="Costello M."/>
            <person name="D'Aco K."/>
            <person name="Daza R."/>
            <person name="De Haan G."/>
            <person name="DeGray S."/>
            <person name="DeMaso C."/>
            <person name="Dhargay N."/>
            <person name="Dooley K."/>
            <person name="Dooley E."/>
            <person name="Doricent M."/>
            <person name="Dorje P."/>
            <person name="Dorjee K."/>
            <person name="Dupes A."/>
            <person name="Elong R."/>
            <person name="Falk J."/>
            <person name="Farina A."/>
            <person name="Faro S."/>
            <person name="Ferguson D."/>
            <person name="Fisher S."/>
            <person name="Foley C.D."/>
            <person name="Franke A."/>
            <person name="Friedrich D."/>
            <person name="Gadbois L."/>
            <person name="Gearin G."/>
            <person name="Gearin C.R."/>
            <person name="Giannoukos G."/>
            <person name="Goode T."/>
            <person name="Graham J."/>
            <person name="Grandbois E."/>
            <person name="Grewal S."/>
            <person name="Gyaltsen K."/>
            <person name="Hafez N."/>
            <person name="Hagos B."/>
            <person name="Hall J."/>
            <person name="Henson C."/>
            <person name="Hollinger A."/>
            <person name="Honan T."/>
            <person name="Huard M.D."/>
            <person name="Hughes L."/>
            <person name="Hurhula B."/>
            <person name="Husby M.E."/>
            <person name="Kamat A."/>
            <person name="Kanga B."/>
            <person name="Kashin S."/>
            <person name="Khazanovich D."/>
            <person name="Kisner P."/>
            <person name="Lance K."/>
            <person name="Lara M."/>
            <person name="Lee W."/>
            <person name="Lennon N."/>
            <person name="Letendre F."/>
            <person name="LeVine R."/>
            <person name="Lipovsky A."/>
            <person name="Liu X."/>
            <person name="Liu J."/>
            <person name="Liu S."/>
            <person name="Lokyitsang T."/>
            <person name="Lokyitsang Y."/>
            <person name="Lubonja R."/>
            <person name="Lui A."/>
            <person name="MacDonald P."/>
            <person name="Magnisalis V."/>
            <person name="Maru K."/>
            <person name="Matthews C."/>
            <person name="McCusker W."/>
            <person name="McDonough S."/>
            <person name="Mehta T."/>
            <person name="Meldrim J."/>
            <person name="Meneus L."/>
            <person name="Mihai O."/>
            <person name="Mihalev A."/>
            <person name="Mihova T."/>
            <person name="Mittelman R."/>
            <person name="Mlenga V."/>
            <person name="Montmayeur A."/>
            <person name="Mulrain L."/>
            <person name="Navidi A."/>
            <person name="Naylor J."/>
            <person name="Negash T."/>
            <person name="Nguyen T."/>
            <person name="Nguyen N."/>
            <person name="Nicol R."/>
            <person name="Norbu C."/>
            <person name="Norbu N."/>
            <person name="Novod N."/>
            <person name="O'Neill B."/>
            <person name="Osman S."/>
            <person name="Markiewicz E."/>
            <person name="Oyono O.L."/>
            <person name="Patti C."/>
            <person name="Phunkhang P."/>
            <person name="Pierre F."/>
            <person name="Priest M."/>
            <person name="Raghuraman S."/>
            <person name="Rege F."/>
            <person name="Reyes R."/>
            <person name="Rise C."/>
            <person name="Rogov P."/>
            <person name="Ross K."/>
            <person name="Ryan E."/>
            <person name="Settipalli S."/>
            <person name="Shea T."/>
            <person name="Sherpa N."/>
            <person name="Shi L."/>
            <person name="Shih D."/>
            <person name="Sparrow T."/>
            <person name="Spaulding J."/>
            <person name="Stalker J."/>
            <person name="Stange-Thomann N."/>
            <person name="Stavropoulos S."/>
            <person name="Stone C."/>
            <person name="Strader C."/>
            <person name="Tesfaye S."/>
            <person name="Thomson T."/>
            <person name="Thoulutsang Y."/>
            <person name="Thoulutsang D."/>
            <person name="Topham K."/>
            <person name="Topping I."/>
            <person name="Tsamla T."/>
            <person name="Vassiliev H."/>
            <person name="Vo A."/>
            <person name="Wangchuk T."/>
            <person name="Wangdi T."/>
            <person name="Weiand M."/>
            <person name="Wilkinson J."/>
            <person name="Wilson A."/>
            <person name="Yadav S."/>
            <person name="Young G."/>
            <person name="Yu Q."/>
            <person name="Zembek L."/>
            <person name="Zhong D."/>
            <person name="Zimmer A."/>
            <person name="Zwirko Z."/>
            <person name="Jaffe D.B."/>
            <person name="Alvarez P."/>
            <person name="Brockman W."/>
            <person name="Butler J."/>
            <person name="Chin C."/>
            <person name="Gnerre S."/>
            <person name="Grabherr M."/>
            <person name="Kleber M."/>
            <person name="Mauceli E."/>
            <person name="MacCallum I."/>
        </authorList>
    </citation>
    <scope>NUCLEOTIDE SEQUENCE [LARGE SCALE GENOMIC DNA]</scope>
    <source>
        <strain evidence="17">Tucson 15081-1352.22</strain>
    </source>
</reference>
<dbReference type="OrthoDB" id="193467at2759"/>
<dbReference type="AlphaFoldDB" id="B4KRR5"/>
<evidence type="ECO:0000256" key="2">
    <source>
        <dbReference type="ARBA" id="ARBA00010524"/>
    </source>
</evidence>
<comment type="catalytic activity">
    <reaction evidence="11">
        <text>1'-[1,2-diacyl-sn-glycero-3-phospho],3'-[1-acyl-sn-glycero-3-phospho]-glycerol + a 1,2-diacyl-sn-glycero-3-phosphocholine = a cardiolipin + a 1-acyl-sn-glycero-3-phosphocholine</text>
        <dbReference type="Rhea" id="RHEA:33731"/>
        <dbReference type="ChEBI" id="CHEBI:57643"/>
        <dbReference type="ChEBI" id="CHEBI:58168"/>
        <dbReference type="ChEBI" id="CHEBI:62237"/>
        <dbReference type="ChEBI" id="CHEBI:64743"/>
    </reaction>
    <physiologicalReaction direction="left-to-right" evidence="11">
        <dbReference type="Rhea" id="RHEA:33732"/>
    </physiologicalReaction>
    <physiologicalReaction direction="right-to-left" evidence="11">
        <dbReference type="Rhea" id="RHEA:33733"/>
    </physiologicalReaction>
</comment>
<dbReference type="SUPFAM" id="SSF69593">
    <property type="entry name" value="Glycerol-3-phosphate (1)-acyltransferase"/>
    <property type="match status" value="1"/>
</dbReference>
<dbReference type="CDD" id="cd07989">
    <property type="entry name" value="LPLAT_AGPAT-like"/>
    <property type="match status" value="1"/>
</dbReference>
<keyword evidence="3" id="KW-0808">Transferase</keyword>
<dbReference type="SMART" id="SM00563">
    <property type="entry name" value="PlsC"/>
    <property type="match status" value="1"/>
</dbReference>
<evidence type="ECO:0000256" key="10">
    <source>
        <dbReference type="ARBA" id="ARBA00024323"/>
    </source>
</evidence>
<dbReference type="eggNOG" id="KOG2847">
    <property type="taxonomic scope" value="Eukaryota"/>
</dbReference>
<evidence type="ECO:0000256" key="3">
    <source>
        <dbReference type="ARBA" id="ARBA00022679"/>
    </source>
</evidence>
<evidence type="ECO:0000259" key="15">
    <source>
        <dbReference type="SMART" id="SM00563"/>
    </source>
</evidence>
<evidence type="ECO:0000313" key="16">
    <source>
        <dbReference type="EMBL" id="EDW08335.2"/>
    </source>
</evidence>
<dbReference type="GO" id="GO:0007007">
    <property type="term" value="P:inner mitochondrial membrane organization"/>
    <property type="evidence" value="ECO:0007669"/>
    <property type="project" value="TreeGrafter"/>
</dbReference>
<dbReference type="EMBL" id="CH933808">
    <property type="protein sequence ID" value="EDW08335.2"/>
    <property type="molecule type" value="Genomic_DNA"/>
</dbReference>
<sequence length="419" mass="48725">MLMAIYASLRRIRPDHVNLTATRCLWQCHRQERYLPRIIYGRHAYILSVRPFVQAPEARPLPDDRSLPGLQQQQPPHKEPEQQQQQQEEEQKKQQQQQQTQTQPEAQQKNSTQQTSTLQVTLSTDSIRQTTDRELKPQDGRTPDREPPNMANMSSGVEIPYPIDWIFPRLRNPSRLWLITSQLVVTIVGIISKFVLILMNKTQVYNKERLMKAVAKRPKGIPLVTVSNHYSCFDDPGIWGMLPMRYVCNTFRIRWSMAAHDICFTKKIHAMFFMYGKCIPVVRGNGVYQEAINLCIEKCALGQWVHVFPEGKVNMTKEEMRLKWGVGRIIYESPRIPIIVPMWHEGMDSVLPNVEPYKLQWGKKVTVNIGEPLDLNDFVQGLKDTRVPEPVARKLITDKIQDAFRDLRNETERLHGERA</sequence>
<evidence type="ECO:0000313" key="17">
    <source>
        <dbReference type="Proteomes" id="UP000009192"/>
    </source>
</evidence>
<evidence type="ECO:0000256" key="13">
    <source>
        <dbReference type="RuleBase" id="RU365062"/>
    </source>
</evidence>
<dbReference type="GO" id="GO:0047184">
    <property type="term" value="F:1-acylglycerophosphocholine O-acyltransferase activity"/>
    <property type="evidence" value="ECO:0007669"/>
    <property type="project" value="TreeGrafter"/>
</dbReference>
<dbReference type="HOGENOM" id="CLU_046747_3_0_1"/>
<comment type="similarity">
    <text evidence="2 13">Belongs to the taffazin family.</text>
</comment>
<evidence type="ECO:0000256" key="6">
    <source>
        <dbReference type="ARBA" id="ARBA00023098"/>
    </source>
</evidence>
<dbReference type="InterPro" id="IPR002123">
    <property type="entry name" value="Plipid/glycerol_acylTrfase"/>
</dbReference>
<dbReference type="GO" id="GO:0032049">
    <property type="term" value="P:cardiolipin biosynthetic process"/>
    <property type="evidence" value="ECO:0007669"/>
    <property type="project" value="EnsemblMetazoa"/>
</dbReference>
<keyword evidence="6" id="KW-0443">Lipid metabolism</keyword>
<evidence type="ECO:0000256" key="11">
    <source>
        <dbReference type="ARBA" id="ARBA00047906"/>
    </source>
</evidence>
<dbReference type="Pfam" id="PF01553">
    <property type="entry name" value="Acyltransferase"/>
    <property type="match status" value="1"/>
</dbReference>
<dbReference type="FunCoup" id="B4KRR5">
    <property type="interactions" value="937"/>
</dbReference>
<comment type="subcellular location">
    <subcellularLocation>
        <location evidence="1">Mitochondrion inner membrane</location>
        <topology evidence="1">Peripheral membrane protein</topology>
        <orientation evidence="1">Intermembrane side</orientation>
    </subcellularLocation>
    <subcellularLocation>
        <location evidence="10">Mitochondrion outer membrane</location>
        <topology evidence="10">Peripheral membrane protein</topology>
        <orientation evidence="10">Intermembrane side</orientation>
    </subcellularLocation>
</comment>